<evidence type="ECO:0000313" key="2">
    <source>
        <dbReference type="Proteomes" id="UP000014212"/>
    </source>
</evidence>
<dbReference type="PATRIC" id="fig|1235787.3.peg.3009"/>
<evidence type="ECO:0008006" key="3">
    <source>
        <dbReference type="Google" id="ProtNLM"/>
    </source>
</evidence>
<sequence length="91" mass="9658">MEKKAENSTTNYAPEKVTDGVEINFTKIVTGGNTTISGTIKKDSTDVGSVSFETTGNYLITSIKPYTGLTDGEVVAVYNAVPGCITEMLND</sequence>
<dbReference type="RefSeq" id="WP_016273819.1">
    <property type="nucleotide sequence ID" value="NZ_KE159487.1"/>
</dbReference>
<organism evidence="1 2">
    <name type="scientific">Bacteroides uniformis dnLKV2</name>
    <dbReference type="NCBI Taxonomy" id="1235787"/>
    <lineage>
        <taxon>Bacteria</taxon>
        <taxon>Pseudomonadati</taxon>
        <taxon>Bacteroidota</taxon>
        <taxon>Bacteroidia</taxon>
        <taxon>Bacteroidales</taxon>
        <taxon>Bacteroidaceae</taxon>
        <taxon>Bacteroides</taxon>
    </lineage>
</organism>
<name>R9HTK6_BACUN</name>
<accession>R9HTK6</accession>
<comment type="caution">
    <text evidence="1">The sequence shown here is derived from an EMBL/GenBank/DDBJ whole genome shotgun (WGS) entry which is preliminary data.</text>
</comment>
<dbReference type="HOGENOM" id="CLU_2420991_0_0_10"/>
<gene>
    <name evidence="1" type="ORF">C801_02966</name>
</gene>
<protein>
    <recommendedName>
        <fullName evidence="3">Lipocalin-like domain-containing protein</fullName>
    </recommendedName>
</protein>
<dbReference type="Proteomes" id="UP000014212">
    <property type="component" value="Unassembled WGS sequence"/>
</dbReference>
<evidence type="ECO:0000313" key="1">
    <source>
        <dbReference type="EMBL" id="EOS07189.1"/>
    </source>
</evidence>
<dbReference type="EMBL" id="ASSO01000009">
    <property type="protein sequence ID" value="EOS07189.1"/>
    <property type="molecule type" value="Genomic_DNA"/>
</dbReference>
<dbReference type="AlphaFoldDB" id="R9HTK6"/>
<proteinExistence type="predicted"/>
<reference evidence="1 2" key="1">
    <citation type="submission" date="2013-04" db="EMBL/GenBank/DDBJ databases">
        <title>The Genome Sequence of Bacteroides uniformis dnLKV2.</title>
        <authorList>
            <consortium name="The Broad Institute Genomics Platform"/>
            <consortium name="The Broad Institute Genome Sequencing Center for Infectious Disease"/>
            <person name="Earl A."/>
            <person name="Xavier R."/>
            <person name="Kuhn K."/>
            <person name="Stappenbeck T."/>
            <person name="Walker B."/>
            <person name="Young S."/>
            <person name="Zeng Q."/>
            <person name="Gargeya S."/>
            <person name="Fitzgerald M."/>
            <person name="Haas B."/>
            <person name="Abouelleil A."/>
            <person name="Allen A.W."/>
            <person name="Alvarado L."/>
            <person name="Arachchi H.M."/>
            <person name="Berlin A.M."/>
            <person name="Chapman S.B."/>
            <person name="Gainer-Dewar J."/>
            <person name="Goldberg J."/>
            <person name="Griggs A."/>
            <person name="Gujja S."/>
            <person name="Hansen M."/>
            <person name="Howarth C."/>
            <person name="Imamovic A."/>
            <person name="Ireland A."/>
            <person name="Larimer J."/>
            <person name="McCowan C."/>
            <person name="Murphy C."/>
            <person name="Pearson M."/>
            <person name="Poon T.W."/>
            <person name="Priest M."/>
            <person name="Roberts A."/>
            <person name="Saif S."/>
            <person name="Shea T."/>
            <person name="Sisk P."/>
            <person name="Sykes S."/>
            <person name="Wortman J."/>
            <person name="Nusbaum C."/>
            <person name="Birren B."/>
        </authorList>
    </citation>
    <scope>NUCLEOTIDE SEQUENCE [LARGE SCALE GENOMIC DNA]</scope>
    <source>
        <strain evidence="2">dnLKV2</strain>
    </source>
</reference>